<evidence type="ECO:0000256" key="2">
    <source>
        <dbReference type="ARBA" id="ARBA00022692"/>
    </source>
</evidence>
<evidence type="ECO:0000256" key="7">
    <source>
        <dbReference type="PROSITE-ProRule" id="PRU00284"/>
    </source>
</evidence>
<dbReference type="Pfam" id="PF13675">
    <property type="entry name" value="PilJ"/>
    <property type="match status" value="1"/>
</dbReference>
<dbReference type="CDD" id="cd11386">
    <property type="entry name" value="MCP_signal"/>
    <property type="match status" value="1"/>
</dbReference>
<protein>
    <submittedName>
        <fullName evidence="10">Methyl-accepting chemotaxis protein</fullName>
    </submittedName>
</protein>
<comment type="similarity">
    <text evidence="6">Belongs to the methyl-accepting chemotaxis (MCP) protein family.</text>
</comment>
<comment type="subcellular location">
    <subcellularLocation>
        <location evidence="1">Membrane</location>
        <topology evidence="1">Multi-pass membrane protein</topology>
    </subcellularLocation>
</comment>
<feature type="domain" description="Methyl-accepting transducer" evidence="8">
    <location>
        <begin position="77"/>
        <end position="313"/>
    </location>
</feature>
<evidence type="ECO:0000256" key="5">
    <source>
        <dbReference type="ARBA" id="ARBA00023224"/>
    </source>
</evidence>
<keyword evidence="5 7" id="KW-0807">Transducer</keyword>
<keyword evidence="4" id="KW-0472">Membrane</keyword>
<evidence type="ECO:0000256" key="3">
    <source>
        <dbReference type="ARBA" id="ARBA00022989"/>
    </source>
</evidence>
<sequence>MNTEAGVDGEVAVINRRLQQAAAGDLTVRLETDREDEMLADLSGSVNEMLAELDGTLLGIQSFGVEVATETQQVSTGVEEIQQTSTEVGQSIEEIAAGAHRQTTKLSTAGDELTDLSATIEEIASSADEVATLSEEAASHATEGTDLAEASMATMGEIQSQADTTVDRIGHLESEMDEITDIVDLIDDIADQTNILALNASIEAARAGEAGDGFAVVANEVKSLAEETQDATTDIAQRVDGIQETTTDAASDIREMRTTIEEGLETIADGLEALETIADRVNEANDGVQSISDATDEQAESTQEMVGMIDEVISVSEQTSAEAETVSAAAEQQTAALTQIADSVSQLDDLVVDLSSQLDNFTVGEGEDHVALTNPDYEAAVSAIEDTNEELLELSDAVVTAYTSLASSSEYPDEINIAGRQRMLSQRIAKQTLVIARNERAGDISEEISEAKDDLTSDIEEFQHALDTLENGGNHRDVTLAPAPEAVREPLGEVRSVWKPLRRNAETVVRESKFTADVQASVETTAQF</sequence>
<dbReference type="GO" id="GO:0004888">
    <property type="term" value="F:transmembrane signaling receptor activity"/>
    <property type="evidence" value="ECO:0007669"/>
    <property type="project" value="InterPro"/>
</dbReference>
<dbReference type="InterPro" id="IPR004089">
    <property type="entry name" value="MCPsignal_dom"/>
</dbReference>
<keyword evidence="2" id="KW-0812">Transmembrane</keyword>
<feature type="domain" description="HAMP" evidence="9">
    <location>
        <begin position="14"/>
        <end position="58"/>
    </location>
</feature>
<evidence type="ECO:0000256" key="6">
    <source>
        <dbReference type="ARBA" id="ARBA00029447"/>
    </source>
</evidence>
<dbReference type="Gene3D" id="1.10.287.950">
    <property type="entry name" value="Methyl-accepting chemotaxis protein"/>
    <property type="match status" value="1"/>
</dbReference>
<dbReference type="PANTHER" id="PTHR32089">
    <property type="entry name" value="METHYL-ACCEPTING CHEMOTAXIS PROTEIN MCPB"/>
    <property type="match status" value="1"/>
</dbReference>
<dbReference type="PANTHER" id="PTHR32089:SF112">
    <property type="entry name" value="LYSOZYME-LIKE PROTEIN-RELATED"/>
    <property type="match status" value="1"/>
</dbReference>
<dbReference type="GO" id="GO:0006935">
    <property type="term" value="P:chemotaxis"/>
    <property type="evidence" value="ECO:0007669"/>
    <property type="project" value="InterPro"/>
</dbReference>
<evidence type="ECO:0000256" key="1">
    <source>
        <dbReference type="ARBA" id="ARBA00004141"/>
    </source>
</evidence>
<dbReference type="RefSeq" id="WP_089670894.1">
    <property type="nucleotide sequence ID" value="NZ_CP024845.1"/>
</dbReference>
<keyword evidence="3" id="KW-1133">Transmembrane helix</keyword>
<accession>A0A1H6RDS1</accession>
<dbReference type="AlphaFoldDB" id="A0A1H6RDS1"/>
<dbReference type="PRINTS" id="PR00260">
    <property type="entry name" value="CHEMTRNSDUCR"/>
</dbReference>
<dbReference type="OrthoDB" id="8523at2157"/>
<evidence type="ECO:0000313" key="11">
    <source>
        <dbReference type="Proteomes" id="UP000198888"/>
    </source>
</evidence>
<keyword evidence="11" id="KW-1185">Reference proteome</keyword>
<evidence type="ECO:0000259" key="8">
    <source>
        <dbReference type="PROSITE" id="PS50111"/>
    </source>
</evidence>
<dbReference type="InterPro" id="IPR003660">
    <property type="entry name" value="HAMP_dom"/>
</dbReference>
<evidence type="ECO:0000313" key="10">
    <source>
        <dbReference type="EMBL" id="SEI53998.1"/>
    </source>
</evidence>
<dbReference type="Proteomes" id="UP000198888">
    <property type="component" value="Unassembled WGS sequence"/>
</dbReference>
<dbReference type="SUPFAM" id="SSF58104">
    <property type="entry name" value="Methyl-accepting chemotaxis protein (MCP) signaling domain"/>
    <property type="match status" value="1"/>
</dbReference>
<dbReference type="PROSITE" id="PS50111">
    <property type="entry name" value="CHEMOTAXIS_TRANSDUC_2"/>
    <property type="match status" value="1"/>
</dbReference>
<organism evidence="10 11">
    <name type="scientific">Halohasta litchfieldiae</name>
    <dbReference type="NCBI Taxonomy" id="1073996"/>
    <lineage>
        <taxon>Archaea</taxon>
        <taxon>Methanobacteriati</taxon>
        <taxon>Methanobacteriota</taxon>
        <taxon>Stenosarchaea group</taxon>
        <taxon>Halobacteria</taxon>
        <taxon>Halobacteriales</taxon>
        <taxon>Haloferacaceae</taxon>
        <taxon>Halohasta</taxon>
    </lineage>
</organism>
<dbReference type="InterPro" id="IPR004090">
    <property type="entry name" value="Chemotax_Me-accpt_rcpt"/>
</dbReference>
<dbReference type="GO" id="GO:0016020">
    <property type="term" value="C:membrane"/>
    <property type="evidence" value="ECO:0007669"/>
    <property type="project" value="UniProtKB-SubCell"/>
</dbReference>
<dbReference type="GeneID" id="35003767"/>
<name>A0A1H6RDS1_9EURY</name>
<dbReference type="SMART" id="SM00283">
    <property type="entry name" value="MA"/>
    <property type="match status" value="1"/>
</dbReference>
<dbReference type="KEGG" id="hae:halTADL_2999"/>
<dbReference type="CDD" id="cd06225">
    <property type="entry name" value="HAMP"/>
    <property type="match status" value="1"/>
</dbReference>
<reference evidence="10 11" key="1">
    <citation type="submission" date="2016-10" db="EMBL/GenBank/DDBJ databases">
        <authorList>
            <person name="de Groot N.N."/>
        </authorList>
    </citation>
    <scope>NUCLEOTIDE SEQUENCE [LARGE SCALE GENOMIC DNA]</scope>
    <source>
        <strain evidence="10 11">DSM 22187</strain>
    </source>
</reference>
<proteinExistence type="inferred from homology"/>
<dbReference type="PROSITE" id="PS50885">
    <property type="entry name" value="HAMP"/>
    <property type="match status" value="1"/>
</dbReference>
<evidence type="ECO:0000259" key="9">
    <source>
        <dbReference type="PROSITE" id="PS50885"/>
    </source>
</evidence>
<dbReference type="Pfam" id="PF00015">
    <property type="entry name" value="MCPsignal"/>
    <property type="match status" value="1"/>
</dbReference>
<gene>
    <name evidence="10" type="ORF">SAMN05444271_102128</name>
</gene>
<dbReference type="InterPro" id="IPR029095">
    <property type="entry name" value="NarX-like_N"/>
</dbReference>
<dbReference type="SMART" id="SM00304">
    <property type="entry name" value="HAMP"/>
    <property type="match status" value="2"/>
</dbReference>
<dbReference type="STRING" id="1073996.SAMN05444271_102128"/>
<accession>A0A2H4Q5T0</accession>
<dbReference type="GO" id="GO:0007165">
    <property type="term" value="P:signal transduction"/>
    <property type="evidence" value="ECO:0007669"/>
    <property type="project" value="UniProtKB-KW"/>
</dbReference>
<dbReference type="EMBL" id="FNYR01000002">
    <property type="protein sequence ID" value="SEI53998.1"/>
    <property type="molecule type" value="Genomic_DNA"/>
</dbReference>
<evidence type="ECO:0000256" key="4">
    <source>
        <dbReference type="ARBA" id="ARBA00023136"/>
    </source>
</evidence>